<evidence type="ECO:0000256" key="2">
    <source>
        <dbReference type="SAM" id="SignalP"/>
    </source>
</evidence>
<keyword evidence="6" id="KW-1185">Reference proteome</keyword>
<reference evidence="3 5" key="1">
    <citation type="submission" date="2016-06" db="EMBL/GenBank/DDBJ databases">
        <authorList>
            <person name="Kjaerup R.B."/>
            <person name="Dalgaard T.S."/>
            <person name="Juul-Madsen H.R."/>
        </authorList>
    </citation>
    <scope>NUCLEOTIDE SEQUENCE [LARGE SCALE GENOMIC DNA]</scope>
    <source>
        <strain evidence="3 5">DSM 43363</strain>
    </source>
</reference>
<keyword evidence="2" id="KW-0732">Signal</keyword>
<proteinExistence type="predicted"/>
<dbReference type="EMBL" id="FMIC01000002">
    <property type="protein sequence ID" value="SCL56213.1"/>
    <property type="molecule type" value="Genomic_DNA"/>
</dbReference>
<feature type="signal peptide" evidence="2">
    <location>
        <begin position="1"/>
        <end position="31"/>
    </location>
</feature>
<dbReference type="EMBL" id="CP109071">
    <property type="protein sequence ID" value="WSA34629.1"/>
    <property type="molecule type" value="Genomic_DNA"/>
</dbReference>
<dbReference type="Proteomes" id="UP001334804">
    <property type="component" value="Chromosome"/>
</dbReference>
<dbReference type="Proteomes" id="UP000199343">
    <property type="component" value="Unassembled WGS sequence"/>
</dbReference>
<accession>A0A1C6UQM9</accession>
<reference evidence="4 6" key="2">
    <citation type="submission" date="2022-10" db="EMBL/GenBank/DDBJ databases">
        <title>The complete genomes of actinobacterial strains from the NBC collection.</title>
        <authorList>
            <person name="Joergensen T.S."/>
            <person name="Alvarez Arevalo M."/>
            <person name="Sterndorff E.B."/>
            <person name="Faurdal D."/>
            <person name="Vuksanovic O."/>
            <person name="Mourched A.-S."/>
            <person name="Charusanti P."/>
            <person name="Shaw S."/>
            <person name="Blin K."/>
            <person name="Weber T."/>
        </authorList>
    </citation>
    <scope>NUCLEOTIDE SEQUENCE [LARGE SCALE GENOMIC DNA]</scope>
    <source>
        <strain evidence="4 6">NBC 01809</strain>
    </source>
</reference>
<feature type="transmembrane region" description="Helical" evidence="1">
    <location>
        <begin position="365"/>
        <end position="384"/>
    </location>
</feature>
<name>A0A1C6UQM9_9ACTN</name>
<protein>
    <submittedName>
        <fullName evidence="4">LPXTG cell wall anchor domain-containing protein</fullName>
    </submittedName>
    <submittedName>
        <fullName evidence="3">LPXTG-motif cell wall anchor domain-containing protein</fullName>
    </submittedName>
</protein>
<keyword evidence="1" id="KW-1133">Transmembrane helix</keyword>
<evidence type="ECO:0000313" key="3">
    <source>
        <dbReference type="EMBL" id="SCL56213.1"/>
    </source>
</evidence>
<dbReference type="OrthoDB" id="3405264at2"/>
<keyword evidence="1" id="KW-0472">Membrane</keyword>
<evidence type="ECO:0000313" key="6">
    <source>
        <dbReference type="Proteomes" id="UP001334804"/>
    </source>
</evidence>
<evidence type="ECO:0000313" key="5">
    <source>
        <dbReference type="Proteomes" id="UP000199343"/>
    </source>
</evidence>
<organism evidence="3 5">
    <name type="scientific">Micromonospora peucetia</name>
    <dbReference type="NCBI Taxonomy" id="47871"/>
    <lineage>
        <taxon>Bacteria</taxon>
        <taxon>Bacillati</taxon>
        <taxon>Actinomycetota</taxon>
        <taxon>Actinomycetes</taxon>
        <taxon>Micromonosporales</taxon>
        <taxon>Micromonosporaceae</taxon>
        <taxon>Micromonospora</taxon>
    </lineage>
</organism>
<keyword evidence="1" id="KW-0812">Transmembrane</keyword>
<dbReference type="NCBIfam" id="TIGR01167">
    <property type="entry name" value="LPXTG_anchor"/>
    <property type="match status" value="1"/>
</dbReference>
<gene>
    <name evidence="3" type="ORF">GA0070608_1617</name>
    <name evidence="4" type="ORF">OIE14_11570</name>
</gene>
<dbReference type="AlphaFoldDB" id="A0A1C6UQM9"/>
<feature type="chain" id="PRO_5008747947" evidence="2">
    <location>
        <begin position="32"/>
        <end position="401"/>
    </location>
</feature>
<dbReference type="RefSeq" id="WP_091624279.1">
    <property type="nucleotide sequence ID" value="NZ_CP109071.1"/>
</dbReference>
<evidence type="ECO:0000256" key="1">
    <source>
        <dbReference type="SAM" id="Phobius"/>
    </source>
</evidence>
<evidence type="ECO:0000313" key="4">
    <source>
        <dbReference type="EMBL" id="WSA34629.1"/>
    </source>
</evidence>
<sequence>MIFRNRSLARLGAAALLASGVFTAMGTPAHATSTETDLALQAVVGMKTTANVEGKFGWVKISNKGTGTPTELVVKADVSKVDFDKALITPFTGDCTLEGDDRPELVTCKVAKEDIPGPGETAEVLVFVVKNPDAVKEAYSAPVTFSIESPDDTDKSNNSAKANVEITTDSGVDLGVVVEDVKTRFDLDAGAEQPAAPVRPGDTAVVLGEVINQGDMIGQGIRLTFQLPKGVTFALPMEACTVSADKRSAVCEDKAFQFEPRMGMFLEMPVVVDKGVKAPSTLPGGSLEAEALGSLPVDSPLARKTSRTTIGKAVVVGADDPRFADLDPTDNKDDYAVVVAAGTGGEGGGGDDDGGLPVTGAQTTLIGGIGGAVLVAGAVMFMVARRRRVVLVTPGDERPTA</sequence>